<dbReference type="RefSeq" id="WP_080180524.1">
    <property type="nucleotide sequence ID" value="NZ_CADFGN010000008.1"/>
</dbReference>
<accession>A0AAQ1GG13</accession>
<gene>
    <name evidence="2" type="ORF">SAMN05216550_107282</name>
</gene>
<protein>
    <submittedName>
        <fullName evidence="2">SnoaL-like domain-containing protein</fullName>
    </submittedName>
</protein>
<feature type="domain" description="SnoaL-like" evidence="1">
    <location>
        <begin position="12"/>
        <end position="136"/>
    </location>
</feature>
<organism evidence="2 3">
    <name type="scientific">Paraburkholderia tropica</name>
    <dbReference type="NCBI Taxonomy" id="92647"/>
    <lineage>
        <taxon>Bacteria</taxon>
        <taxon>Pseudomonadati</taxon>
        <taxon>Pseudomonadota</taxon>
        <taxon>Betaproteobacteria</taxon>
        <taxon>Burkholderiales</taxon>
        <taxon>Burkholderiaceae</taxon>
        <taxon>Paraburkholderia</taxon>
    </lineage>
</organism>
<dbReference type="Pfam" id="PF13577">
    <property type="entry name" value="SnoaL_4"/>
    <property type="match status" value="1"/>
</dbReference>
<comment type="caution">
    <text evidence="2">The sequence shown here is derived from an EMBL/GenBank/DDBJ whole genome shotgun (WGS) entry which is preliminary data.</text>
</comment>
<dbReference type="CDD" id="cd00531">
    <property type="entry name" value="NTF2_like"/>
    <property type="match status" value="1"/>
</dbReference>
<sequence>MSQSEISNQAIQALLDREAIRECLYRYCRGVDRGDEIALRATYWDDATDRHGPYQGTASGFCDWAMSSRESAGRMIHMIGNIMIELHGDHAVAESYFYAVQEDRKIADVPMEVVLHGRYIDRFEKRVGEWKVAARTVVYDWSRTKPVEATTEIEMFGTARRPLGSRYPRDTLYEVRAEVLKSSERHVEIAENVGKKSK</sequence>
<reference evidence="2 3" key="1">
    <citation type="submission" date="2016-10" db="EMBL/GenBank/DDBJ databases">
        <authorList>
            <person name="Varghese N."/>
            <person name="Submissions S."/>
        </authorList>
    </citation>
    <scope>NUCLEOTIDE SEQUENCE [LARGE SCALE GENOMIC DNA]</scope>
    <source>
        <strain evidence="2 3">LMG 22274</strain>
    </source>
</reference>
<dbReference type="SUPFAM" id="SSF54427">
    <property type="entry name" value="NTF2-like"/>
    <property type="match status" value="1"/>
</dbReference>
<proteinExistence type="predicted"/>
<name>A0AAQ1GG13_9BURK</name>
<evidence type="ECO:0000259" key="1">
    <source>
        <dbReference type="Pfam" id="PF13577"/>
    </source>
</evidence>
<evidence type="ECO:0000313" key="3">
    <source>
        <dbReference type="Proteomes" id="UP000183529"/>
    </source>
</evidence>
<dbReference type="Proteomes" id="UP000183529">
    <property type="component" value="Unassembled WGS sequence"/>
</dbReference>
<dbReference type="InterPro" id="IPR037401">
    <property type="entry name" value="SnoaL-like"/>
</dbReference>
<dbReference type="Gene3D" id="3.10.450.50">
    <property type="match status" value="1"/>
</dbReference>
<dbReference type="InterPro" id="IPR032710">
    <property type="entry name" value="NTF2-like_dom_sf"/>
</dbReference>
<evidence type="ECO:0000313" key="2">
    <source>
        <dbReference type="EMBL" id="SEJ70687.1"/>
    </source>
</evidence>
<dbReference type="EMBL" id="FNZM01000007">
    <property type="protein sequence ID" value="SEJ70687.1"/>
    <property type="molecule type" value="Genomic_DNA"/>
</dbReference>
<dbReference type="AlphaFoldDB" id="A0AAQ1GG13"/>